<dbReference type="PROSITE" id="PS00297">
    <property type="entry name" value="HSP70_1"/>
    <property type="match status" value="1"/>
</dbReference>
<dbReference type="KEGG" id="ehi:EHI_108130"/>
<reference evidence="3" key="1">
    <citation type="journal article" date="2005" name="Nature">
        <title>The genome of the protist parasite Entamoeba histolytica.</title>
        <authorList>
            <person name="Loftus B."/>
            <person name="Anderson I."/>
            <person name="Davies R."/>
            <person name="Alsmark U.C."/>
            <person name="Samuelson J."/>
            <person name="Amedeo P."/>
            <person name="Roncaglia P."/>
            <person name="Berriman M."/>
            <person name="Hirt R.P."/>
            <person name="Mann B.J."/>
            <person name="Nozaki T."/>
            <person name="Suh B."/>
            <person name="Pop M."/>
            <person name="Duchene M."/>
            <person name="Ackers J."/>
            <person name="Tannich E."/>
            <person name="Leippe M."/>
            <person name="Hofer M."/>
            <person name="Bruchhaus I."/>
            <person name="Willhoeft U."/>
            <person name="Bhattacharya A."/>
            <person name="Chillingworth T."/>
            <person name="Churcher C."/>
            <person name="Hance Z."/>
            <person name="Harris B."/>
            <person name="Harris D."/>
            <person name="Jagels K."/>
            <person name="Moule S."/>
            <person name="Mungall K."/>
            <person name="Ormond D."/>
            <person name="Squares R."/>
            <person name="Whitehead S."/>
            <person name="Quail M.A."/>
            <person name="Rabbinowitsch E."/>
            <person name="Norbertczak H."/>
            <person name="Price C."/>
            <person name="Wang Z."/>
            <person name="Guillen N."/>
            <person name="Gilchrist C."/>
            <person name="Stroup S.E."/>
            <person name="Bhattacharya S."/>
            <person name="Lohia A."/>
            <person name="Foster P.G."/>
            <person name="Sicheritz-Ponten T."/>
            <person name="Weber C."/>
            <person name="Singh U."/>
            <person name="Mukherjee C."/>
            <person name="El-Sayed N.M."/>
            <person name="Petri W.A.Jr."/>
            <person name="Clark C.G."/>
            <person name="Embley T.M."/>
            <person name="Barrell B."/>
            <person name="Fraser C.M."/>
            <person name="Hall N."/>
        </authorList>
    </citation>
    <scope>NUCLEOTIDE SEQUENCE [LARGE SCALE GENOMIC DNA]</scope>
    <source>
        <strain evidence="3">HM-1:IMSS</strain>
    </source>
</reference>
<dbReference type="HOGENOM" id="CLU_005965_3_0_1"/>
<keyword evidence="1" id="KW-0547">Nucleotide-binding</keyword>
<keyword evidence="4" id="KW-1185">Reference proteome</keyword>
<gene>
    <name evidence="3" type="ORF">EHI_108130</name>
</gene>
<dbReference type="Pfam" id="PF00012">
    <property type="entry name" value="HSP70"/>
    <property type="match status" value="1"/>
</dbReference>
<keyword evidence="3" id="KW-0346">Stress response</keyword>
<dbReference type="SUPFAM" id="SSF53067">
    <property type="entry name" value="Actin-like ATPase domain"/>
    <property type="match status" value="1"/>
</dbReference>
<dbReference type="OMA" id="DPIVHSD"/>
<dbReference type="STRING" id="5759.B1N5M8"/>
<dbReference type="OrthoDB" id="30178at2759"/>
<evidence type="ECO:0000256" key="1">
    <source>
        <dbReference type="ARBA" id="ARBA00022741"/>
    </source>
</evidence>
<sequence>MSKYTGLGIGIDLGTTYSCVGIWQNDRVEIIANDQGNRTTPSYVAFTDTERLIGDAAKNQIGMNVKNTVFDAKRMIGRRFSDPTIQNDMKHWSFEVVDDGHDKPLIEVEYKGE</sequence>
<dbReference type="Proteomes" id="UP000001926">
    <property type="component" value="Partially assembled WGS sequence"/>
</dbReference>
<organism evidence="3 4">
    <name type="scientific">Entamoeba histolytica (strain ATCC 30459 / HM-1:IMSS / ABRM)</name>
    <dbReference type="NCBI Taxonomy" id="294381"/>
    <lineage>
        <taxon>Eukaryota</taxon>
        <taxon>Amoebozoa</taxon>
        <taxon>Evosea</taxon>
        <taxon>Archamoebae</taxon>
        <taxon>Mastigamoebida</taxon>
        <taxon>Entamoebidae</taxon>
        <taxon>Entamoeba</taxon>
    </lineage>
</organism>
<keyword evidence="2" id="KW-0067">ATP-binding</keyword>
<protein>
    <submittedName>
        <fullName evidence="3">Heat shock protein70, hsp70A2, putative</fullName>
    </submittedName>
</protein>
<evidence type="ECO:0000313" key="3">
    <source>
        <dbReference type="EMBL" id="EDS88730.1"/>
    </source>
</evidence>
<feature type="non-terminal residue" evidence="3">
    <location>
        <position position="113"/>
    </location>
</feature>
<evidence type="ECO:0000313" key="4">
    <source>
        <dbReference type="Proteomes" id="UP000001926"/>
    </source>
</evidence>
<dbReference type="InParanoid" id="B1N5M8"/>
<dbReference type="GO" id="GO:0140662">
    <property type="term" value="F:ATP-dependent protein folding chaperone"/>
    <property type="evidence" value="ECO:0007669"/>
    <property type="project" value="InterPro"/>
</dbReference>
<dbReference type="AlphaFoldDB" id="B1N5M8"/>
<dbReference type="FunFam" id="3.30.420.40:FF:000231">
    <property type="entry name" value="Heat shock protein family A (Hsp70) member 2"/>
    <property type="match status" value="1"/>
</dbReference>
<dbReference type="InterPro" id="IPR018181">
    <property type="entry name" value="Heat_shock_70_CS"/>
</dbReference>
<dbReference type="GO" id="GO:0005524">
    <property type="term" value="F:ATP binding"/>
    <property type="evidence" value="ECO:0007669"/>
    <property type="project" value="UniProtKB-KW"/>
</dbReference>
<dbReference type="PANTHER" id="PTHR19375">
    <property type="entry name" value="HEAT SHOCK PROTEIN 70KDA"/>
    <property type="match status" value="1"/>
</dbReference>
<name>B1N5M8_ENTH1</name>
<dbReference type="PRINTS" id="PR00301">
    <property type="entry name" value="HEATSHOCK70"/>
</dbReference>
<dbReference type="InterPro" id="IPR043129">
    <property type="entry name" value="ATPase_NBD"/>
</dbReference>
<dbReference type="GeneID" id="6220577"/>
<dbReference type="Gene3D" id="3.30.420.40">
    <property type="match status" value="1"/>
</dbReference>
<proteinExistence type="predicted"/>
<reference evidence="3" key="2">
    <citation type="submission" date="2007-03" db="EMBL/GenBank/DDBJ databases">
        <authorList>
            <person name="Lorenzi H."/>
            <person name="Amedeo P."/>
            <person name="Inman J."/>
            <person name="Schobel S."/>
            <person name="Caler E."/>
        </authorList>
    </citation>
    <scope>GENOME REANNOTATION</scope>
    <source>
        <strain evidence="3">HM-1:IMSS</strain>
    </source>
</reference>
<dbReference type="EMBL" id="DS571951">
    <property type="protein sequence ID" value="EDS88730.1"/>
    <property type="molecule type" value="Genomic_DNA"/>
</dbReference>
<evidence type="ECO:0000256" key="2">
    <source>
        <dbReference type="ARBA" id="ARBA00022840"/>
    </source>
</evidence>
<accession>B1N5M8</accession>
<dbReference type="RefSeq" id="XP_001914494.1">
    <property type="nucleotide sequence ID" value="XM_001914459.1"/>
</dbReference>
<dbReference type="InterPro" id="IPR013126">
    <property type="entry name" value="Hsp_70_fam"/>
</dbReference>
<dbReference type="FunFam" id="3.30.30.30:FF:000002">
    <property type="entry name" value="Heat shock 70 kDa protein 4"/>
    <property type="match status" value="1"/>
</dbReference>